<keyword evidence="8" id="KW-1185">Reference proteome</keyword>
<feature type="transmembrane region" description="Helical" evidence="6">
    <location>
        <begin position="494"/>
        <end position="513"/>
    </location>
</feature>
<evidence type="ECO:0000256" key="4">
    <source>
        <dbReference type="ARBA" id="ARBA00022989"/>
    </source>
</evidence>
<evidence type="ECO:0000256" key="6">
    <source>
        <dbReference type="SAM" id="Phobius"/>
    </source>
</evidence>
<keyword evidence="3 6" id="KW-0812">Transmembrane</keyword>
<evidence type="ECO:0000256" key="5">
    <source>
        <dbReference type="ARBA" id="ARBA00023136"/>
    </source>
</evidence>
<feature type="transmembrane region" description="Helical" evidence="6">
    <location>
        <begin position="64"/>
        <end position="85"/>
    </location>
</feature>
<organism evidence="7 8">
    <name type="scientific">Zasmidium cellare</name>
    <name type="common">Wine cellar mold</name>
    <name type="synonym">Racodium cellare</name>
    <dbReference type="NCBI Taxonomy" id="395010"/>
    <lineage>
        <taxon>Eukaryota</taxon>
        <taxon>Fungi</taxon>
        <taxon>Dikarya</taxon>
        <taxon>Ascomycota</taxon>
        <taxon>Pezizomycotina</taxon>
        <taxon>Dothideomycetes</taxon>
        <taxon>Dothideomycetidae</taxon>
        <taxon>Mycosphaerellales</taxon>
        <taxon>Mycosphaerellaceae</taxon>
        <taxon>Zasmidium</taxon>
    </lineage>
</organism>
<comment type="caution">
    <text evidence="7">The sequence shown here is derived from an EMBL/GenBank/DDBJ whole genome shotgun (WGS) entry which is preliminary data.</text>
</comment>
<sequence>MKPPPIREHLHDAAIKIKTRLTSLSSWELPKQESSVAPPYVWSNADQDPVPPEKQTWTGWSFTWYWFSDLVTAAGWSAAASVVATGLSASDAILVTFVAALCNAIPTVLNGTIGVDLHVPFPIAIRASYGYWLSYFTVVTRGILALFWFGVQSVYGGQCITGMLTAIWPSYATIPNRLPDSAGTTTQGMVSYFLYWSLQLPFMLIPTHKLQYMFWAKTVLVTPTALAMVIWIAVTAGGGGDFFNQPAKVSGSQRAWLWLSSMTSITGGFSTLAVNISDFSRFSKTRTAHYWQLPMIPFFKCIVGVFGVVSASAAVQLYGEALWSPLDIIEKWQGSPGGRAAAFFASAVWCLAQICVNVSANSVSFGNDITTIAPRWFNLKRGVIFAAVNGGWALCPWIIVESADALLSFMSAYACFLAPIAGILFSDYWIVKKRRYDVPALYDPKGIYSYWHGINWRALLTTIVVVGPLIPGMANKISSSVNIGTGLERLFSFNWLYGFVLSIVMYVSLHWAFPDAATSIPSVIHGLRQDTDSERQSFQCDGKMTVEASRVREIDDSG</sequence>
<evidence type="ECO:0000313" key="8">
    <source>
        <dbReference type="Proteomes" id="UP001305779"/>
    </source>
</evidence>
<feature type="transmembrane region" description="Helical" evidence="6">
    <location>
        <begin position="297"/>
        <end position="319"/>
    </location>
</feature>
<name>A0ABR0E182_ZASCE</name>
<feature type="transmembrane region" description="Helical" evidence="6">
    <location>
        <begin position="381"/>
        <end position="399"/>
    </location>
</feature>
<feature type="transmembrane region" description="Helical" evidence="6">
    <location>
        <begin position="454"/>
        <end position="474"/>
    </location>
</feature>
<evidence type="ECO:0000256" key="2">
    <source>
        <dbReference type="ARBA" id="ARBA00008974"/>
    </source>
</evidence>
<dbReference type="InterPro" id="IPR001248">
    <property type="entry name" value="Pur-cyt_permease"/>
</dbReference>
<protein>
    <submittedName>
        <fullName evidence="7">Uncharacterized protein</fullName>
    </submittedName>
</protein>
<dbReference type="CDD" id="cd11482">
    <property type="entry name" value="SLC-NCS1sbd_NRT1-like"/>
    <property type="match status" value="1"/>
</dbReference>
<accession>A0ABR0E182</accession>
<dbReference type="Pfam" id="PF02133">
    <property type="entry name" value="Transp_cyt_pur"/>
    <property type="match status" value="1"/>
</dbReference>
<evidence type="ECO:0000256" key="3">
    <source>
        <dbReference type="ARBA" id="ARBA00022692"/>
    </source>
</evidence>
<comment type="subcellular location">
    <subcellularLocation>
        <location evidence="1">Membrane</location>
        <topology evidence="1">Multi-pass membrane protein</topology>
    </subcellularLocation>
</comment>
<comment type="similarity">
    <text evidence="2">Belongs to the purine-cytosine permease (2.A.39) family.</text>
</comment>
<gene>
    <name evidence="7" type="ORF">PRZ48_013514</name>
</gene>
<evidence type="ECO:0000313" key="7">
    <source>
        <dbReference type="EMBL" id="KAK4495187.1"/>
    </source>
</evidence>
<feature type="transmembrane region" description="Helical" evidence="6">
    <location>
        <begin position="92"/>
        <end position="109"/>
    </location>
</feature>
<dbReference type="PANTHER" id="PTHR30618:SF0">
    <property type="entry name" value="PURINE-URACIL PERMEASE NCS1"/>
    <property type="match status" value="1"/>
</dbReference>
<feature type="transmembrane region" description="Helical" evidence="6">
    <location>
        <begin position="129"/>
        <end position="148"/>
    </location>
</feature>
<dbReference type="EMBL" id="JAXOVC010000012">
    <property type="protein sequence ID" value="KAK4495187.1"/>
    <property type="molecule type" value="Genomic_DNA"/>
</dbReference>
<feature type="transmembrane region" description="Helical" evidence="6">
    <location>
        <begin position="405"/>
        <end position="425"/>
    </location>
</feature>
<proteinExistence type="inferred from homology"/>
<keyword evidence="4 6" id="KW-1133">Transmembrane helix</keyword>
<evidence type="ECO:0000256" key="1">
    <source>
        <dbReference type="ARBA" id="ARBA00004141"/>
    </source>
</evidence>
<keyword evidence="5 6" id="KW-0472">Membrane</keyword>
<dbReference type="Proteomes" id="UP001305779">
    <property type="component" value="Unassembled WGS sequence"/>
</dbReference>
<feature type="transmembrane region" description="Helical" evidence="6">
    <location>
        <begin position="212"/>
        <end position="235"/>
    </location>
</feature>
<feature type="transmembrane region" description="Helical" evidence="6">
    <location>
        <begin position="255"/>
        <end position="276"/>
    </location>
</feature>
<dbReference type="Gene3D" id="1.10.4160.10">
    <property type="entry name" value="Hydantoin permease"/>
    <property type="match status" value="1"/>
</dbReference>
<feature type="transmembrane region" description="Helical" evidence="6">
    <location>
        <begin position="339"/>
        <end position="360"/>
    </location>
</feature>
<reference evidence="7 8" key="1">
    <citation type="journal article" date="2023" name="G3 (Bethesda)">
        <title>A chromosome-level genome assembly of Zasmidium syzygii isolated from banana leaves.</title>
        <authorList>
            <person name="van Westerhoven A.C."/>
            <person name="Mehrabi R."/>
            <person name="Talebi R."/>
            <person name="Steentjes M.B.F."/>
            <person name="Corcolon B."/>
            <person name="Chong P.A."/>
            <person name="Kema G.H.J."/>
            <person name="Seidl M.F."/>
        </authorList>
    </citation>
    <scope>NUCLEOTIDE SEQUENCE [LARGE SCALE GENOMIC DNA]</scope>
    <source>
        <strain evidence="7 8">P124</strain>
    </source>
</reference>
<dbReference type="PANTHER" id="PTHR30618">
    <property type="entry name" value="NCS1 FAMILY PURINE/PYRIMIDINE TRANSPORTER"/>
    <property type="match status" value="1"/>
</dbReference>
<dbReference type="InterPro" id="IPR045225">
    <property type="entry name" value="Uracil/uridine/allantoin_perm"/>
</dbReference>